<comment type="caution">
    <text evidence="1">The sequence shown here is derived from an EMBL/GenBank/DDBJ whole genome shotgun (WGS) entry which is preliminary data.</text>
</comment>
<dbReference type="SUPFAM" id="SSF57756">
    <property type="entry name" value="Retrovirus zinc finger-like domains"/>
    <property type="match status" value="1"/>
</dbReference>
<evidence type="ECO:0000313" key="1">
    <source>
        <dbReference type="EMBL" id="RIA90190.1"/>
    </source>
</evidence>
<dbReference type="GO" id="GO:0003676">
    <property type="term" value="F:nucleic acid binding"/>
    <property type="evidence" value="ECO:0007669"/>
    <property type="project" value="InterPro"/>
</dbReference>
<dbReference type="Proteomes" id="UP000265703">
    <property type="component" value="Unassembled WGS sequence"/>
</dbReference>
<name>A0A397SVF9_9GLOM</name>
<evidence type="ECO:0008006" key="3">
    <source>
        <dbReference type="Google" id="ProtNLM"/>
    </source>
</evidence>
<organism evidence="1 2">
    <name type="scientific">Glomus cerebriforme</name>
    <dbReference type="NCBI Taxonomy" id="658196"/>
    <lineage>
        <taxon>Eukaryota</taxon>
        <taxon>Fungi</taxon>
        <taxon>Fungi incertae sedis</taxon>
        <taxon>Mucoromycota</taxon>
        <taxon>Glomeromycotina</taxon>
        <taxon>Glomeromycetes</taxon>
        <taxon>Glomerales</taxon>
        <taxon>Glomeraceae</taxon>
        <taxon>Glomus</taxon>
    </lineage>
</organism>
<dbReference type="EMBL" id="QKYT01000188">
    <property type="protein sequence ID" value="RIA90190.1"/>
    <property type="molecule type" value="Genomic_DNA"/>
</dbReference>
<accession>A0A397SVF9</accession>
<dbReference type="OrthoDB" id="8026949at2759"/>
<gene>
    <name evidence="1" type="ORF">C1645_738063</name>
</gene>
<keyword evidence="2" id="KW-1185">Reference proteome</keyword>
<protein>
    <recommendedName>
        <fullName evidence="3">CCHC-type domain-containing protein</fullName>
    </recommendedName>
</protein>
<reference evidence="1 2" key="1">
    <citation type="submission" date="2018-06" db="EMBL/GenBank/DDBJ databases">
        <title>Comparative genomics reveals the genomic features of Rhizophagus irregularis, R. cerebriforme, R. diaphanum and Gigaspora rosea, and their symbiotic lifestyle signature.</title>
        <authorList>
            <person name="Morin E."/>
            <person name="San Clemente H."/>
            <person name="Chen E.C.H."/>
            <person name="De La Providencia I."/>
            <person name="Hainaut M."/>
            <person name="Kuo A."/>
            <person name="Kohler A."/>
            <person name="Murat C."/>
            <person name="Tang N."/>
            <person name="Roy S."/>
            <person name="Loubradou J."/>
            <person name="Henrissat B."/>
            <person name="Grigoriev I.V."/>
            <person name="Corradi N."/>
            <person name="Roux C."/>
            <person name="Martin F.M."/>
        </authorList>
    </citation>
    <scope>NUCLEOTIDE SEQUENCE [LARGE SCALE GENOMIC DNA]</scope>
    <source>
        <strain evidence="1 2">DAOM 227022</strain>
    </source>
</reference>
<sequence length="152" mass="17607">MANDNNLLIPADYVYIFSPPGQLGQLDAIVQQAKALQASAEAQNKLIMTLQTQISLPKAQNVTYTAENVALDKHTNWFLPTQPQQRPCFVCHYYGHRFENCPNIHSNAYNRCIRCWKHEHTLQNCQLPKEQIVRPPFKNNFLYPNELLNHVF</sequence>
<proteinExistence type="predicted"/>
<evidence type="ECO:0000313" key="2">
    <source>
        <dbReference type="Proteomes" id="UP000265703"/>
    </source>
</evidence>
<dbReference type="GO" id="GO:0008270">
    <property type="term" value="F:zinc ion binding"/>
    <property type="evidence" value="ECO:0007669"/>
    <property type="project" value="InterPro"/>
</dbReference>
<dbReference type="InterPro" id="IPR036875">
    <property type="entry name" value="Znf_CCHC_sf"/>
</dbReference>
<dbReference type="AlphaFoldDB" id="A0A397SVF9"/>